<dbReference type="Gene3D" id="1.20.120.450">
    <property type="entry name" value="dinb family like domain"/>
    <property type="match status" value="1"/>
</dbReference>
<dbReference type="Pfam" id="PF11716">
    <property type="entry name" value="MDMPI_N"/>
    <property type="match status" value="1"/>
</dbReference>
<evidence type="ECO:0000313" key="3">
    <source>
        <dbReference type="Proteomes" id="UP000642748"/>
    </source>
</evidence>
<evidence type="ECO:0000313" key="2">
    <source>
        <dbReference type="EMBL" id="GIH18000.1"/>
    </source>
</evidence>
<dbReference type="InterPro" id="IPR017517">
    <property type="entry name" value="Maleyloyr_isom"/>
</dbReference>
<accession>A0A8J3QV09</accession>
<dbReference type="AlphaFoldDB" id="A0A8J3QV09"/>
<protein>
    <recommendedName>
        <fullName evidence="1">Mycothiol-dependent maleylpyruvate isomerase metal-binding domain-containing protein</fullName>
    </recommendedName>
</protein>
<gene>
    <name evidence="2" type="ORF">Raf01_61720</name>
</gene>
<name>A0A8J3QV09_9ACTN</name>
<evidence type="ECO:0000259" key="1">
    <source>
        <dbReference type="Pfam" id="PF11716"/>
    </source>
</evidence>
<dbReference type="InterPro" id="IPR024344">
    <property type="entry name" value="MDMPI_metal-binding"/>
</dbReference>
<dbReference type="Proteomes" id="UP000642748">
    <property type="component" value="Unassembled WGS sequence"/>
</dbReference>
<dbReference type="InterPro" id="IPR034660">
    <property type="entry name" value="DinB/YfiT-like"/>
</dbReference>
<dbReference type="NCBIfam" id="TIGR03083">
    <property type="entry name" value="maleylpyruvate isomerase family mycothiol-dependent enzyme"/>
    <property type="match status" value="1"/>
</dbReference>
<dbReference type="RefSeq" id="WP_203921545.1">
    <property type="nucleotide sequence ID" value="NZ_BONZ01000062.1"/>
</dbReference>
<organism evidence="2 3">
    <name type="scientific">Rugosimonospora africana</name>
    <dbReference type="NCBI Taxonomy" id="556532"/>
    <lineage>
        <taxon>Bacteria</taxon>
        <taxon>Bacillati</taxon>
        <taxon>Actinomycetota</taxon>
        <taxon>Actinomycetes</taxon>
        <taxon>Micromonosporales</taxon>
        <taxon>Micromonosporaceae</taxon>
        <taxon>Rugosimonospora</taxon>
    </lineage>
</organism>
<keyword evidence="3" id="KW-1185">Reference proteome</keyword>
<dbReference type="EMBL" id="BONZ01000062">
    <property type="protein sequence ID" value="GIH18000.1"/>
    <property type="molecule type" value="Genomic_DNA"/>
</dbReference>
<feature type="domain" description="Mycothiol-dependent maleylpyruvate isomerase metal-binding" evidence="1">
    <location>
        <begin position="16"/>
        <end position="77"/>
    </location>
</feature>
<sequence>MTTTENDAQTLVGPQFRALAETLTAEPTSIADAPSLCEGWAVRNVVAHMTMAARYDGPAFMAELAAVGHDFGALSEQLARRDGGLAFGRLLDDLRSNTMAVWAPPGGGAVGALSHVVIHGLDITTALDLPRTADDQATQLVLTSLAEGGVAAHFGVDATGRRLKAKDLDWQFGAGEPLEATAGDLVLALAGRRRPGIDLSAK</sequence>
<dbReference type="SUPFAM" id="SSF109854">
    <property type="entry name" value="DinB/YfiT-like putative metalloenzymes"/>
    <property type="match status" value="1"/>
</dbReference>
<reference evidence="2" key="1">
    <citation type="submission" date="2021-01" db="EMBL/GenBank/DDBJ databases">
        <title>Whole genome shotgun sequence of Rugosimonospora africana NBRC 104875.</title>
        <authorList>
            <person name="Komaki H."/>
            <person name="Tamura T."/>
        </authorList>
    </citation>
    <scope>NUCLEOTIDE SEQUENCE</scope>
    <source>
        <strain evidence="2">NBRC 104875</strain>
    </source>
</reference>
<proteinExistence type="predicted"/>
<dbReference type="GO" id="GO:0046872">
    <property type="term" value="F:metal ion binding"/>
    <property type="evidence" value="ECO:0007669"/>
    <property type="project" value="InterPro"/>
</dbReference>
<comment type="caution">
    <text evidence="2">The sequence shown here is derived from an EMBL/GenBank/DDBJ whole genome shotgun (WGS) entry which is preliminary data.</text>
</comment>